<feature type="non-terminal residue" evidence="2">
    <location>
        <position position="27"/>
    </location>
</feature>
<dbReference type="AlphaFoldDB" id="A0A382GU35"/>
<gene>
    <name evidence="2" type="ORF">METZ01_LOCUS231462</name>
</gene>
<dbReference type="EMBL" id="UINC01057449">
    <property type="protein sequence ID" value="SVB78608.1"/>
    <property type="molecule type" value="Genomic_DNA"/>
</dbReference>
<evidence type="ECO:0000313" key="2">
    <source>
        <dbReference type="EMBL" id="SVB78608.1"/>
    </source>
</evidence>
<protein>
    <submittedName>
        <fullName evidence="2">Uncharacterized protein</fullName>
    </submittedName>
</protein>
<feature type="transmembrane region" description="Helical" evidence="1">
    <location>
        <begin position="7"/>
        <end position="23"/>
    </location>
</feature>
<proteinExistence type="predicted"/>
<accession>A0A382GU35</accession>
<reference evidence="2" key="1">
    <citation type="submission" date="2018-05" db="EMBL/GenBank/DDBJ databases">
        <authorList>
            <person name="Lanie J.A."/>
            <person name="Ng W.-L."/>
            <person name="Kazmierczak K.M."/>
            <person name="Andrzejewski T.M."/>
            <person name="Davidsen T.M."/>
            <person name="Wayne K.J."/>
            <person name="Tettelin H."/>
            <person name="Glass J.I."/>
            <person name="Rusch D."/>
            <person name="Podicherti R."/>
            <person name="Tsui H.-C.T."/>
            <person name="Winkler M.E."/>
        </authorList>
    </citation>
    <scope>NUCLEOTIDE SEQUENCE</scope>
</reference>
<evidence type="ECO:0000256" key="1">
    <source>
        <dbReference type="SAM" id="Phobius"/>
    </source>
</evidence>
<organism evidence="2">
    <name type="scientific">marine metagenome</name>
    <dbReference type="NCBI Taxonomy" id="408172"/>
    <lineage>
        <taxon>unclassified sequences</taxon>
        <taxon>metagenomes</taxon>
        <taxon>ecological metagenomes</taxon>
    </lineage>
</organism>
<keyword evidence="1" id="KW-0812">Transmembrane</keyword>
<name>A0A382GU35_9ZZZZ</name>
<keyword evidence="1" id="KW-1133">Transmembrane helix</keyword>
<sequence length="27" mass="3026">MRLLRSGVFMFVMLVAGFVPVLANEID</sequence>
<keyword evidence="1" id="KW-0472">Membrane</keyword>